<dbReference type="Proteomes" id="UP000078486">
    <property type="component" value="Unassembled WGS sequence"/>
</dbReference>
<dbReference type="SUPFAM" id="SSF81853">
    <property type="entry name" value="Family 10 polysaccharide lyase"/>
    <property type="match status" value="1"/>
</dbReference>
<proteinExistence type="predicted"/>
<evidence type="ECO:0000313" key="1">
    <source>
        <dbReference type="EMBL" id="OAM90983.1"/>
    </source>
</evidence>
<comment type="caution">
    <text evidence="1">The sequence shown here is derived from an EMBL/GenBank/DDBJ whole genome shotgun (WGS) entry which is preliminary data.</text>
</comment>
<dbReference type="InterPro" id="IPR012669">
    <property type="entry name" value="Pectate_lyase"/>
</dbReference>
<organism evidence="1 2">
    <name type="scientific">Termitidicoccus mucosus</name>
    <dbReference type="NCBI Taxonomy" id="1184151"/>
    <lineage>
        <taxon>Bacteria</taxon>
        <taxon>Pseudomonadati</taxon>
        <taxon>Verrucomicrobiota</taxon>
        <taxon>Opitutia</taxon>
        <taxon>Opitutales</taxon>
        <taxon>Opitutaceae</taxon>
        <taxon>Termitidicoccus</taxon>
    </lineage>
</organism>
<protein>
    <recommendedName>
        <fullName evidence="3">Pectate lyase</fullName>
    </recommendedName>
</protein>
<dbReference type="RefSeq" id="WP_068769239.1">
    <property type="nucleotide sequence ID" value="NZ_CP109796.1"/>
</dbReference>
<dbReference type="PROSITE" id="PS51257">
    <property type="entry name" value="PROKAR_LIPOPROTEIN"/>
    <property type="match status" value="1"/>
</dbReference>
<reference evidence="1 2" key="1">
    <citation type="submission" date="2016-01" db="EMBL/GenBank/DDBJ databases">
        <title>High potential of lignocellulose degradation of a new Verrucomicrobia species.</title>
        <authorList>
            <person name="Wang Y."/>
            <person name="Shi Y."/>
            <person name="Qiu Z."/>
            <person name="Liu S."/>
            <person name="Yang H."/>
        </authorList>
    </citation>
    <scope>NUCLEOTIDE SEQUENCE [LARGE SCALE GENOMIC DNA]</scope>
    <source>
        <strain evidence="1 2">TSB47</strain>
    </source>
</reference>
<dbReference type="EMBL" id="LRRQ01000043">
    <property type="protein sequence ID" value="OAM90983.1"/>
    <property type="molecule type" value="Genomic_DNA"/>
</dbReference>
<evidence type="ECO:0008006" key="3">
    <source>
        <dbReference type="Google" id="ProtNLM"/>
    </source>
</evidence>
<dbReference type="Pfam" id="PF09492">
    <property type="entry name" value="Pec_lyase"/>
    <property type="match status" value="1"/>
</dbReference>
<gene>
    <name evidence="1" type="ORF">AW736_05655</name>
</gene>
<dbReference type="OrthoDB" id="9804686at2"/>
<evidence type="ECO:0000313" key="2">
    <source>
        <dbReference type="Proteomes" id="UP000078486"/>
    </source>
</evidence>
<name>A0A178IM49_9BACT</name>
<dbReference type="STRING" id="1184151.AW736_05655"/>
<dbReference type="AlphaFoldDB" id="A0A178IM49"/>
<accession>A0A178IM49</accession>
<dbReference type="Gene3D" id="1.50.10.20">
    <property type="match status" value="1"/>
</dbReference>
<sequence>MKKNSSIPGLIVSVAVAAAVTFAGCSKSRKPEPIGVDAFWDAAHHWRDVGGPGKIVMPRPDHPSYKPEQVREIVANILLYQRDGGGWPKNYDMLAILTDEEKAAVAATRDRADATFDNETTHPQVAYLAKAYNQLKDPACRDACLRGLDYMIAAQNPSGGWPQFYPNAKGYFAQITFNDRVTTGLLAVLRDAANRANGFQWLDDEHAAKARASVKRGEDCILACQFTANDGTLRAWGQQHDEKTLKPAKGRAYELPSLCSQDTAEICTYLMRIENPAPGIIRSIQAGIKWLDDAKIEGLRYEEFESTPAEFSRHKTSLDRRVVPDPTAPVIWARMYDLDTNLPTFCGRNGVKVKTFAEVDRDRRTGYNWYGFWPADVLAKDYPAWLKKNNQKDIRIGK</sequence>
<keyword evidence="2" id="KW-1185">Reference proteome</keyword>
<dbReference type="NCBIfam" id="TIGR02474">
    <property type="entry name" value="pec_lyase"/>
    <property type="match status" value="1"/>
</dbReference>